<sequence>MGSADYVTSIGISLVVGMLAVISAAPKLMETFEKKHILFYACLTGAIVSLIPYFAIESVITGLISLGLSFFTIGIMLNTSTSMFIDPIDYSEWKLSFMSTNLPRYPLGTITAPHQVTGIGFYYTSRPNTIVNITATFDLKFKAMPAHKSQFD</sequence>
<evidence type="ECO:0000256" key="1">
    <source>
        <dbReference type="SAM" id="Phobius"/>
    </source>
</evidence>
<dbReference type="Pfam" id="PF13347">
    <property type="entry name" value="MFS_2"/>
    <property type="match status" value="1"/>
</dbReference>
<feature type="transmembrane region" description="Helical" evidence="1">
    <location>
        <begin position="37"/>
        <end position="56"/>
    </location>
</feature>
<comment type="caution">
    <text evidence="2">The sequence shown here is derived from an EMBL/GenBank/DDBJ whole genome shotgun (WGS) entry which is preliminary data.</text>
</comment>
<keyword evidence="1" id="KW-0812">Transmembrane</keyword>
<feature type="transmembrane region" description="Helical" evidence="1">
    <location>
        <begin position="62"/>
        <end position="85"/>
    </location>
</feature>
<dbReference type="Proteomes" id="UP001221217">
    <property type="component" value="Unassembled WGS sequence"/>
</dbReference>
<dbReference type="InterPro" id="IPR024078">
    <property type="entry name" value="LmbE-like_dom_sf"/>
</dbReference>
<feature type="transmembrane region" description="Helical" evidence="1">
    <location>
        <begin position="6"/>
        <end position="25"/>
    </location>
</feature>
<evidence type="ECO:0000313" key="2">
    <source>
        <dbReference type="EMBL" id="MDC7227906.1"/>
    </source>
</evidence>
<proteinExistence type="predicted"/>
<keyword evidence="1" id="KW-1133">Transmembrane helix</keyword>
<protein>
    <submittedName>
        <fullName evidence="2">MFS transporter</fullName>
    </submittedName>
</protein>
<dbReference type="EMBL" id="JAQQAL010000035">
    <property type="protein sequence ID" value="MDC7227906.1"/>
    <property type="molecule type" value="Genomic_DNA"/>
</dbReference>
<organism evidence="2 3">
    <name type="scientific">Candidatus Thalassospirochaeta sargassi</name>
    <dbReference type="NCBI Taxonomy" id="3119039"/>
    <lineage>
        <taxon>Bacteria</taxon>
        <taxon>Pseudomonadati</taxon>
        <taxon>Spirochaetota</taxon>
        <taxon>Spirochaetia</taxon>
        <taxon>Spirochaetales</taxon>
        <taxon>Spirochaetaceae</taxon>
        <taxon>Candidatus Thalassospirochaeta</taxon>
    </lineage>
</organism>
<dbReference type="AlphaFoldDB" id="A0AAJ1IJ06"/>
<dbReference type="SUPFAM" id="SSF102588">
    <property type="entry name" value="LmbE-like"/>
    <property type="match status" value="1"/>
</dbReference>
<reference evidence="2 3" key="1">
    <citation type="submission" date="2022-12" db="EMBL/GenBank/DDBJ databases">
        <title>Metagenome assembled genome from gulf of manar.</title>
        <authorList>
            <person name="Kohli P."/>
            <person name="Pk S."/>
            <person name="Venkata Ramana C."/>
            <person name="Sasikala C."/>
        </authorList>
    </citation>
    <scope>NUCLEOTIDE SEQUENCE [LARGE SCALE GENOMIC DNA]</scope>
    <source>
        <strain evidence="2">JB008</strain>
    </source>
</reference>
<accession>A0AAJ1IJ06</accession>
<name>A0AAJ1IJ06_9SPIO</name>
<dbReference type="Gene3D" id="3.40.50.10320">
    <property type="entry name" value="LmbE-like"/>
    <property type="match status" value="1"/>
</dbReference>
<gene>
    <name evidence="2" type="ORF">PQJ61_14160</name>
</gene>
<evidence type="ECO:0000313" key="3">
    <source>
        <dbReference type="Proteomes" id="UP001221217"/>
    </source>
</evidence>
<keyword evidence="1" id="KW-0472">Membrane</keyword>